<keyword evidence="2" id="KW-1185">Reference proteome</keyword>
<dbReference type="InterPro" id="IPR009078">
    <property type="entry name" value="Ferritin-like_SF"/>
</dbReference>
<dbReference type="SUPFAM" id="SSF47240">
    <property type="entry name" value="Ferritin-like"/>
    <property type="match status" value="1"/>
</dbReference>
<dbReference type="AlphaFoldDB" id="A0A0P6X5S2"/>
<sequence length="164" mass="19349">MRKHWDGADLIKMMISNEKAVASLYRRLAADSKIGGKFLEHLALDEDRHHDMYSQLLKKLEGTPELTVEISEEHEQYLKLLIERNMLKDTVHLMDEAKKITNKDDLFDLAERIERDSVLFVQELISLYPKLQPDEFKAVLREEKDHLRQVLNHRMESQLATLRL</sequence>
<name>A0A0P6X5S2_9CHLR</name>
<evidence type="ECO:0000313" key="2">
    <source>
        <dbReference type="Proteomes" id="UP000050430"/>
    </source>
</evidence>
<dbReference type="OrthoDB" id="1951931at2"/>
<gene>
    <name evidence="1" type="ORF">ADM99_13895</name>
</gene>
<dbReference type="InterPro" id="IPR012347">
    <property type="entry name" value="Ferritin-like"/>
</dbReference>
<organism evidence="1 2">
    <name type="scientific">Leptolinea tardivitalis</name>
    <dbReference type="NCBI Taxonomy" id="229920"/>
    <lineage>
        <taxon>Bacteria</taxon>
        <taxon>Bacillati</taxon>
        <taxon>Chloroflexota</taxon>
        <taxon>Anaerolineae</taxon>
        <taxon>Anaerolineales</taxon>
        <taxon>Anaerolineaceae</taxon>
        <taxon>Leptolinea</taxon>
    </lineage>
</organism>
<comment type="caution">
    <text evidence="1">The sequence shown here is derived from an EMBL/GenBank/DDBJ whole genome shotgun (WGS) entry which is preliminary data.</text>
</comment>
<accession>A0A0P6X5S2</accession>
<dbReference type="RefSeq" id="WP_062422125.1">
    <property type="nucleotide sequence ID" value="NZ_BBYA01000010.1"/>
</dbReference>
<dbReference type="Proteomes" id="UP000050430">
    <property type="component" value="Unassembled WGS sequence"/>
</dbReference>
<dbReference type="STRING" id="229920.ADM99_13895"/>
<dbReference type="EMBL" id="LGCK01000014">
    <property type="protein sequence ID" value="KPL70260.1"/>
    <property type="molecule type" value="Genomic_DNA"/>
</dbReference>
<protein>
    <recommendedName>
        <fullName evidence="3">Rubrerythrin diiron-binding domain-containing protein</fullName>
    </recommendedName>
</protein>
<proteinExistence type="predicted"/>
<evidence type="ECO:0000313" key="1">
    <source>
        <dbReference type="EMBL" id="KPL70260.1"/>
    </source>
</evidence>
<dbReference type="Gene3D" id="1.20.1260.10">
    <property type="match status" value="1"/>
</dbReference>
<evidence type="ECO:0008006" key="3">
    <source>
        <dbReference type="Google" id="ProtNLM"/>
    </source>
</evidence>
<reference evidence="1 2" key="1">
    <citation type="submission" date="2015-07" db="EMBL/GenBank/DDBJ databases">
        <title>Genome sequence of Leptolinea tardivitalis DSM 16556.</title>
        <authorList>
            <person name="Hemp J."/>
            <person name="Ward L.M."/>
            <person name="Pace L.A."/>
            <person name="Fischer W.W."/>
        </authorList>
    </citation>
    <scope>NUCLEOTIDE SEQUENCE [LARGE SCALE GENOMIC DNA]</scope>
    <source>
        <strain evidence="1 2">YMTK-2</strain>
    </source>
</reference>